<accession>A0A7X4GX25</accession>
<evidence type="ECO:0000313" key="2">
    <source>
        <dbReference type="Proteomes" id="UP000469734"/>
    </source>
</evidence>
<reference evidence="1 2" key="1">
    <citation type="submission" date="2019-12" db="EMBL/GenBank/DDBJ databases">
        <title>Novel species isolated from a subtropical stream in China.</title>
        <authorList>
            <person name="Lu H."/>
        </authorList>
    </citation>
    <scope>NUCLEOTIDE SEQUENCE [LARGE SCALE GENOMIC DNA]</scope>
    <source>
        <strain evidence="1 2">FT134W</strain>
    </source>
</reference>
<dbReference type="RefSeq" id="WP_161049037.1">
    <property type="nucleotide sequence ID" value="NZ_WWCR01000002.1"/>
</dbReference>
<proteinExistence type="predicted"/>
<dbReference type="Proteomes" id="UP000469734">
    <property type="component" value="Unassembled WGS sequence"/>
</dbReference>
<organism evidence="1 2">
    <name type="scientific">Duganella margarita</name>
    <dbReference type="NCBI Taxonomy" id="2692170"/>
    <lineage>
        <taxon>Bacteria</taxon>
        <taxon>Pseudomonadati</taxon>
        <taxon>Pseudomonadota</taxon>
        <taxon>Betaproteobacteria</taxon>
        <taxon>Burkholderiales</taxon>
        <taxon>Oxalobacteraceae</taxon>
        <taxon>Telluria group</taxon>
        <taxon>Duganella</taxon>
    </lineage>
</organism>
<dbReference type="AlphaFoldDB" id="A0A7X4GX25"/>
<evidence type="ECO:0008006" key="3">
    <source>
        <dbReference type="Google" id="ProtNLM"/>
    </source>
</evidence>
<sequence length="283" mass="29729">MKNLVLTLFVAAGLAACNREEKPVEPPKPAAPVAPQPAAAAKIDSAELMQAVFGAAYKTADKKAIATLAIDGGEMPHVMTAVANTQLPDGRVVLIVNGAVAADDGSNMASHADSGVLNVYLLQRAGDHWTVLQRQQNVAALGSEGFIGSVKWVTLAPGKPGFIVSNGGVWQGYAITHADIFELGANVRSLGGFNEASTNEGACGPAVDECWKVDGDISFAAETQQSGYNDIVVNFADKRYTVTEEKNGDFVEHVKSNTKASARYHFNGKEYDLASGANPVPDI</sequence>
<gene>
    <name evidence="1" type="ORF">GTP56_03665</name>
</gene>
<dbReference type="EMBL" id="WWCR01000002">
    <property type="protein sequence ID" value="MYM71292.1"/>
    <property type="molecule type" value="Genomic_DNA"/>
</dbReference>
<comment type="caution">
    <text evidence="1">The sequence shown here is derived from an EMBL/GenBank/DDBJ whole genome shotgun (WGS) entry which is preliminary data.</text>
</comment>
<dbReference type="PROSITE" id="PS51257">
    <property type="entry name" value="PROKAR_LIPOPROTEIN"/>
    <property type="match status" value="1"/>
</dbReference>
<name>A0A7X4GX25_9BURK</name>
<evidence type="ECO:0000313" key="1">
    <source>
        <dbReference type="EMBL" id="MYM71292.1"/>
    </source>
</evidence>
<protein>
    <recommendedName>
        <fullName evidence="3">Lipoprotein</fullName>
    </recommendedName>
</protein>